<dbReference type="InterPro" id="IPR016181">
    <property type="entry name" value="Acyl_CoA_acyltransferase"/>
</dbReference>
<dbReference type="PROSITE" id="PS51729">
    <property type="entry name" value="GNAT_YJDJ"/>
    <property type="match status" value="1"/>
</dbReference>
<evidence type="ECO:0000313" key="3">
    <source>
        <dbReference type="Proteomes" id="UP000824087"/>
    </source>
</evidence>
<dbReference type="EMBL" id="DVML01000016">
    <property type="protein sequence ID" value="HIU22476.1"/>
    <property type="molecule type" value="Genomic_DNA"/>
</dbReference>
<dbReference type="CDD" id="cd04301">
    <property type="entry name" value="NAT_SF"/>
    <property type="match status" value="1"/>
</dbReference>
<dbReference type="AlphaFoldDB" id="A0A9D1L3D1"/>
<organism evidence="2 3">
    <name type="scientific">Candidatus Fimihabitans intestinipullorum</name>
    <dbReference type="NCBI Taxonomy" id="2840820"/>
    <lineage>
        <taxon>Bacteria</taxon>
        <taxon>Bacillati</taxon>
        <taxon>Mycoplasmatota</taxon>
        <taxon>Mycoplasmatota incertae sedis</taxon>
        <taxon>Candidatus Fimihabitans</taxon>
    </lineage>
</organism>
<dbReference type="InterPro" id="IPR045057">
    <property type="entry name" value="Gcn5-rel_NAT"/>
</dbReference>
<dbReference type="Gene3D" id="3.40.630.30">
    <property type="match status" value="1"/>
</dbReference>
<evidence type="ECO:0000313" key="2">
    <source>
        <dbReference type="EMBL" id="HIU22476.1"/>
    </source>
</evidence>
<protein>
    <submittedName>
        <fullName evidence="2">N-acetyltransferase</fullName>
    </submittedName>
</protein>
<evidence type="ECO:0000259" key="1">
    <source>
        <dbReference type="PROSITE" id="PS51729"/>
    </source>
</evidence>
<name>A0A9D1L3D1_9BACT</name>
<proteinExistence type="predicted"/>
<sequence length="95" mass="11310">MMDIKVKNNEIQIMERGEVIGRLCFEEKEKTIIVTHTYVDEAYRGKHLAQKLMEVFISYLEPLGKQCIPSCSYAKHWFQKHPEKQYLINSNYVEQ</sequence>
<dbReference type="SUPFAM" id="SSF55729">
    <property type="entry name" value="Acyl-CoA N-acyltransferases (Nat)"/>
    <property type="match status" value="1"/>
</dbReference>
<dbReference type="PANTHER" id="PTHR31435">
    <property type="entry name" value="PROTEIN NATD1"/>
    <property type="match status" value="1"/>
</dbReference>
<dbReference type="Proteomes" id="UP000824087">
    <property type="component" value="Unassembled WGS sequence"/>
</dbReference>
<dbReference type="InterPro" id="IPR031165">
    <property type="entry name" value="GNAT_YJDJ"/>
</dbReference>
<reference evidence="2" key="1">
    <citation type="submission" date="2020-10" db="EMBL/GenBank/DDBJ databases">
        <authorList>
            <person name="Gilroy R."/>
        </authorList>
    </citation>
    <scope>NUCLEOTIDE SEQUENCE</scope>
    <source>
        <strain evidence="2">CHK197-8231</strain>
    </source>
</reference>
<comment type="caution">
    <text evidence="2">The sequence shown here is derived from an EMBL/GenBank/DDBJ whole genome shotgun (WGS) entry which is preliminary data.</text>
</comment>
<feature type="domain" description="N-acetyltransferase" evidence="1">
    <location>
        <begin position="3"/>
        <end position="89"/>
    </location>
</feature>
<reference evidence="2" key="2">
    <citation type="journal article" date="2021" name="PeerJ">
        <title>Extensive microbial diversity within the chicken gut microbiome revealed by metagenomics and culture.</title>
        <authorList>
            <person name="Gilroy R."/>
            <person name="Ravi A."/>
            <person name="Getino M."/>
            <person name="Pursley I."/>
            <person name="Horton D.L."/>
            <person name="Alikhan N.F."/>
            <person name="Baker D."/>
            <person name="Gharbi K."/>
            <person name="Hall N."/>
            <person name="Watson M."/>
            <person name="Adriaenssens E.M."/>
            <person name="Foster-Nyarko E."/>
            <person name="Jarju S."/>
            <person name="Secka A."/>
            <person name="Antonio M."/>
            <person name="Oren A."/>
            <person name="Chaudhuri R.R."/>
            <person name="La Ragione R."/>
            <person name="Hildebrand F."/>
            <person name="Pallen M.J."/>
        </authorList>
    </citation>
    <scope>NUCLEOTIDE SEQUENCE</scope>
    <source>
        <strain evidence="2">CHK197-8231</strain>
    </source>
</reference>
<dbReference type="Pfam" id="PF14542">
    <property type="entry name" value="Acetyltransf_CG"/>
    <property type="match status" value="1"/>
</dbReference>
<accession>A0A9D1L3D1</accession>
<gene>
    <name evidence="2" type="ORF">IAD49_02720</name>
</gene>
<dbReference type="PANTHER" id="PTHR31435:SF9">
    <property type="entry name" value="PROTEIN NATD1"/>
    <property type="match status" value="1"/>
</dbReference>